<feature type="transmembrane region" description="Helical" evidence="2">
    <location>
        <begin position="241"/>
        <end position="263"/>
    </location>
</feature>
<proteinExistence type="predicted"/>
<feature type="transmembrane region" description="Helical" evidence="2">
    <location>
        <begin position="106"/>
        <end position="128"/>
    </location>
</feature>
<keyword evidence="2" id="KW-1133">Transmembrane helix</keyword>
<feature type="transmembrane region" description="Helical" evidence="2">
    <location>
        <begin position="140"/>
        <end position="163"/>
    </location>
</feature>
<feature type="transmembrane region" description="Helical" evidence="2">
    <location>
        <begin position="20"/>
        <end position="44"/>
    </location>
</feature>
<feature type="transmembrane region" description="Helical" evidence="2">
    <location>
        <begin position="208"/>
        <end position="229"/>
    </location>
</feature>
<sequence length="313" mass="33897">MPEDPQAQLKAYSVLESMTYTAAAALLFNGICLVLFSSAVFFLLKTKTIASRIFLAISIVLVIFSIIQTILDIAGAAAFSRLMRAIISGDTAEYLLSLQNNWARLYNARAGLTVTNNAISDCIFLYRCAVIWTSSPYRNVVVGVPAVLILATLIVGYLSIFLIDVIISIPYIMAFITNALLLGLTVGRIWRKGRDATLLLGPDAGARYTATIAIILLYVLIILIYLISLNVTDQNATVPSIVWGAIPQVLNIIPLMIMVRVGIARTFAEQESRGSVPLFNASAPLISKSEDSEYSGRPSGAYSARGAYSEVDA</sequence>
<dbReference type="AlphaFoldDB" id="A0AAD7MAI9"/>
<reference evidence="3" key="1">
    <citation type="submission" date="2023-03" db="EMBL/GenBank/DDBJ databases">
        <title>Massive genome expansion in bonnet fungi (Mycena s.s.) driven by repeated elements and novel gene families across ecological guilds.</title>
        <authorList>
            <consortium name="Lawrence Berkeley National Laboratory"/>
            <person name="Harder C.B."/>
            <person name="Miyauchi S."/>
            <person name="Viragh M."/>
            <person name="Kuo A."/>
            <person name="Thoen E."/>
            <person name="Andreopoulos B."/>
            <person name="Lu D."/>
            <person name="Skrede I."/>
            <person name="Drula E."/>
            <person name="Henrissat B."/>
            <person name="Morin E."/>
            <person name="Kohler A."/>
            <person name="Barry K."/>
            <person name="LaButti K."/>
            <person name="Morin E."/>
            <person name="Salamov A."/>
            <person name="Lipzen A."/>
            <person name="Mereny Z."/>
            <person name="Hegedus B."/>
            <person name="Baldrian P."/>
            <person name="Stursova M."/>
            <person name="Weitz H."/>
            <person name="Taylor A."/>
            <person name="Grigoriev I.V."/>
            <person name="Nagy L.G."/>
            <person name="Martin F."/>
            <person name="Kauserud H."/>
        </authorList>
    </citation>
    <scope>NUCLEOTIDE SEQUENCE</scope>
    <source>
        <strain evidence="3">CBHHK067</strain>
    </source>
</reference>
<dbReference type="EMBL" id="JARKIE010000004">
    <property type="protein sequence ID" value="KAJ7708071.1"/>
    <property type="molecule type" value="Genomic_DNA"/>
</dbReference>
<evidence type="ECO:0000313" key="4">
    <source>
        <dbReference type="Proteomes" id="UP001221757"/>
    </source>
</evidence>
<dbReference type="Proteomes" id="UP001221757">
    <property type="component" value="Unassembled WGS sequence"/>
</dbReference>
<gene>
    <name evidence="3" type="ORF">B0H17DRAFT_450685</name>
</gene>
<organism evidence="3 4">
    <name type="scientific">Mycena rosella</name>
    <name type="common">Pink bonnet</name>
    <name type="synonym">Agaricus rosellus</name>
    <dbReference type="NCBI Taxonomy" id="1033263"/>
    <lineage>
        <taxon>Eukaryota</taxon>
        <taxon>Fungi</taxon>
        <taxon>Dikarya</taxon>
        <taxon>Basidiomycota</taxon>
        <taxon>Agaricomycotina</taxon>
        <taxon>Agaricomycetes</taxon>
        <taxon>Agaricomycetidae</taxon>
        <taxon>Agaricales</taxon>
        <taxon>Marasmiineae</taxon>
        <taxon>Mycenaceae</taxon>
        <taxon>Mycena</taxon>
    </lineage>
</organism>
<name>A0AAD7MAI9_MYCRO</name>
<keyword evidence="2" id="KW-0472">Membrane</keyword>
<evidence type="ECO:0000256" key="2">
    <source>
        <dbReference type="SAM" id="Phobius"/>
    </source>
</evidence>
<comment type="caution">
    <text evidence="3">The sequence shown here is derived from an EMBL/GenBank/DDBJ whole genome shotgun (WGS) entry which is preliminary data.</text>
</comment>
<feature type="transmembrane region" description="Helical" evidence="2">
    <location>
        <begin position="53"/>
        <end position="79"/>
    </location>
</feature>
<protein>
    <submittedName>
        <fullName evidence="3">Uncharacterized protein</fullName>
    </submittedName>
</protein>
<feature type="transmembrane region" description="Helical" evidence="2">
    <location>
        <begin position="169"/>
        <end position="187"/>
    </location>
</feature>
<evidence type="ECO:0000313" key="3">
    <source>
        <dbReference type="EMBL" id="KAJ7708071.1"/>
    </source>
</evidence>
<keyword evidence="4" id="KW-1185">Reference proteome</keyword>
<keyword evidence="2" id="KW-0812">Transmembrane</keyword>
<evidence type="ECO:0000256" key="1">
    <source>
        <dbReference type="SAM" id="MobiDB-lite"/>
    </source>
</evidence>
<feature type="region of interest" description="Disordered" evidence="1">
    <location>
        <begin position="289"/>
        <end position="313"/>
    </location>
</feature>
<accession>A0AAD7MAI9</accession>